<feature type="domain" description="Methyltransferase small" evidence="6">
    <location>
        <begin position="176"/>
        <end position="341"/>
    </location>
</feature>
<dbReference type="EMBL" id="AWXU01000008">
    <property type="protein sequence ID" value="KFN51174.1"/>
    <property type="molecule type" value="Genomic_DNA"/>
</dbReference>
<keyword evidence="2" id="KW-0698">rRNA processing</keyword>
<dbReference type="RefSeq" id="WP_026816419.1">
    <property type="nucleotide sequence ID" value="NZ_AUFF01000002.1"/>
</dbReference>
<keyword evidence="1" id="KW-0963">Cytoplasm</keyword>
<dbReference type="GO" id="GO:0008757">
    <property type="term" value="F:S-adenosylmethionine-dependent methyltransferase activity"/>
    <property type="evidence" value="ECO:0007669"/>
    <property type="project" value="InterPro"/>
</dbReference>
<evidence type="ECO:0000313" key="7">
    <source>
        <dbReference type="EMBL" id="KFN51174.1"/>
    </source>
</evidence>
<dbReference type="eggNOG" id="COG2813">
    <property type="taxonomic scope" value="Bacteria"/>
</dbReference>
<evidence type="ECO:0000259" key="6">
    <source>
        <dbReference type="Pfam" id="PF05175"/>
    </source>
</evidence>
<keyword evidence="8" id="KW-1185">Reference proteome</keyword>
<dbReference type="InterPro" id="IPR046977">
    <property type="entry name" value="RsmC/RlmG"/>
</dbReference>
<dbReference type="Pfam" id="PF05175">
    <property type="entry name" value="MTS"/>
    <property type="match status" value="1"/>
</dbReference>
<keyword evidence="3" id="KW-0489">Methyltransferase</keyword>
<dbReference type="Gene3D" id="3.40.50.150">
    <property type="entry name" value="Vaccinia Virus protein VP39"/>
    <property type="match status" value="2"/>
</dbReference>
<dbReference type="InterPro" id="IPR007848">
    <property type="entry name" value="Small_mtfrase_dom"/>
</dbReference>
<name>A0A091BK43_9GAMM</name>
<comment type="caution">
    <text evidence="7">The sequence shown here is derived from an EMBL/GenBank/DDBJ whole genome shotgun (WGS) entry which is preliminary data.</text>
</comment>
<dbReference type="InterPro" id="IPR029063">
    <property type="entry name" value="SAM-dependent_MTases_sf"/>
</dbReference>
<dbReference type="AlphaFoldDB" id="A0A091BK43"/>
<dbReference type="InterPro" id="IPR002052">
    <property type="entry name" value="DNA_methylase_N6_adenine_CS"/>
</dbReference>
<gene>
    <name evidence="7" type="ORF">P873_03840</name>
</gene>
<proteinExistence type="predicted"/>
<dbReference type="OrthoDB" id="9816072at2"/>
<dbReference type="Proteomes" id="UP000029391">
    <property type="component" value="Unassembled WGS sequence"/>
</dbReference>
<accession>A0A091BK43</accession>
<dbReference type="GO" id="GO:0008170">
    <property type="term" value="F:N-methyltransferase activity"/>
    <property type="evidence" value="ECO:0007669"/>
    <property type="project" value="UniProtKB-ARBA"/>
</dbReference>
<evidence type="ECO:0000256" key="3">
    <source>
        <dbReference type="ARBA" id="ARBA00022603"/>
    </source>
</evidence>
<keyword evidence="4" id="KW-0808">Transferase</keyword>
<evidence type="ECO:0000256" key="2">
    <source>
        <dbReference type="ARBA" id="ARBA00022552"/>
    </source>
</evidence>
<evidence type="ECO:0000256" key="5">
    <source>
        <dbReference type="ARBA" id="ARBA00022691"/>
    </source>
</evidence>
<dbReference type="STRING" id="1121013.GCA_000426365_01005"/>
<evidence type="ECO:0000256" key="1">
    <source>
        <dbReference type="ARBA" id="ARBA00022490"/>
    </source>
</evidence>
<dbReference type="GO" id="GO:0032259">
    <property type="term" value="P:methylation"/>
    <property type="evidence" value="ECO:0007669"/>
    <property type="project" value="UniProtKB-KW"/>
</dbReference>
<reference evidence="7 8" key="1">
    <citation type="submission" date="2013-09" db="EMBL/GenBank/DDBJ databases">
        <title>Genome sequencing of Arenimonas composti.</title>
        <authorList>
            <person name="Chen F."/>
            <person name="Wang G."/>
        </authorList>
    </citation>
    <scope>NUCLEOTIDE SEQUENCE [LARGE SCALE GENOMIC DNA]</scope>
    <source>
        <strain evidence="7 8">TR7-09</strain>
    </source>
</reference>
<dbReference type="CDD" id="cd02440">
    <property type="entry name" value="AdoMet_MTases"/>
    <property type="match status" value="1"/>
</dbReference>
<protein>
    <recommendedName>
        <fullName evidence="6">Methyltransferase small domain-containing protein</fullName>
    </recommendedName>
</protein>
<keyword evidence="5" id="KW-0949">S-adenosyl-L-methionine</keyword>
<evidence type="ECO:0000256" key="4">
    <source>
        <dbReference type="ARBA" id="ARBA00022679"/>
    </source>
</evidence>
<dbReference type="PANTHER" id="PTHR47816">
    <property type="entry name" value="RIBOSOMAL RNA SMALL SUBUNIT METHYLTRANSFERASE C"/>
    <property type="match status" value="1"/>
</dbReference>
<dbReference type="GO" id="GO:0006364">
    <property type="term" value="P:rRNA processing"/>
    <property type="evidence" value="ECO:0007669"/>
    <property type="project" value="UniProtKB-KW"/>
</dbReference>
<organism evidence="7 8">
    <name type="scientific">Arenimonas composti TR7-09 = DSM 18010</name>
    <dbReference type="NCBI Taxonomy" id="1121013"/>
    <lineage>
        <taxon>Bacteria</taxon>
        <taxon>Pseudomonadati</taxon>
        <taxon>Pseudomonadota</taxon>
        <taxon>Gammaproteobacteria</taxon>
        <taxon>Lysobacterales</taxon>
        <taxon>Lysobacteraceae</taxon>
        <taxon>Arenimonas</taxon>
    </lineage>
</organism>
<dbReference type="PROSITE" id="PS00092">
    <property type="entry name" value="N6_MTASE"/>
    <property type="match status" value="1"/>
</dbReference>
<dbReference type="GO" id="GO:0003676">
    <property type="term" value="F:nucleic acid binding"/>
    <property type="evidence" value="ECO:0007669"/>
    <property type="project" value="InterPro"/>
</dbReference>
<dbReference type="PANTHER" id="PTHR47816:SF4">
    <property type="entry name" value="RIBOSOMAL RNA SMALL SUBUNIT METHYLTRANSFERASE C"/>
    <property type="match status" value="1"/>
</dbReference>
<sequence length="346" mass="35989">MRPGLDPASEVLFLPLQTGALAWPAPGRGRVLGARAGEAANAARAQSLLFEQPFRPWAAALERDGHRVVAELDGTPADAVDLVLVRAPRQRLESRATLARALALAGGHGVVVACTGNQEGARSLQADLAALAGPLTVESRAHCRVMWTRPGAAGFAPALRAEWAALDAPRPVREGRFTSRPGVFAWDRIDAGSALLIEALPADLTGQGADLGAGIGVLADAVLARAPGVTGLDLFEANARALALARRNLAGARVPLGFHWHDVAAGVPGRYDFIVTNPPFHAGREDDPGLGRAFIAAAAAALRPRGRLLLVANRHLPYEGALAAGFADVRVLRDAGGYKVIGAVKA</sequence>
<evidence type="ECO:0000313" key="8">
    <source>
        <dbReference type="Proteomes" id="UP000029391"/>
    </source>
</evidence>
<dbReference type="SUPFAM" id="SSF53335">
    <property type="entry name" value="S-adenosyl-L-methionine-dependent methyltransferases"/>
    <property type="match status" value="1"/>
</dbReference>